<dbReference type="PANTHER" id="PTHR10044:SF139">
    <property type="entry name" value="DEATH-ASSOCIATED INHIBITOR OF APOPTOSIS 2"/>
    <property type="match status" value="1"/>
</dbReference>
<dbReference type="InterPro" id="IPR001370">
    <property type="entry name" value="BIR_rpt"/>
</dbReference>
<accession>A0AAD9JT37</accession>
<evidence type="ECO:0000313" key="8">
    <source>
        <dbReference type="EMBL" id="KAK2158492.1"/>
    </source>
</evidence>
<dbReference type="SMART" id="SM00184">
    <property type="entry name" value="RING"/>
    <property type="match status" value="1"/>
</dbReference>
<keyword evidence="2" id="KW-0479">Metal-binding</keyword>
<evidence type="ECO:0000259" key="7">
    <source>
        <dbReference type="PROSITE" id="PS50089"/>
    </source>
</evidence>
<feature type="compositionally biased region" description="Polar residues" evidence="6">
    <location>
        <begin position="119"/>
        <end position="142"/>
    </location>
</feature>
<dbReference type="SMART" id="SM00238">
    <property type="entry name" value="BIR"/>
    <property type="match status" value="3"/>
</dbReference>
<keyword evidence="9" id="KW-1185">Reference proteome</keyword>
<protein>
    <recommendedName>
        <fullName evidence="7">RING-type domain-containing protein</fullName>
    </recommendedName>
</protein>
<feature type="compositionally biased region" description="Basic residues" evidence="6">
    <location>
        <begin position="162"/>
        <end position="173"/>
    </location>
</feature>
<evidence type="ECO:0000313" key="9">
    <source>
        <dbReference type="Proteomes" id="UP001209878"/>
    </source>
</evidence>
<dbReference type="GO" id="GO:0008270">
    <property type="term" value="F:zinc ion binding"/>
    <property type="evidence" value="ECO:0007669"/>
    <property type="project" value="UniProtKB-KW"/>
</dbReference>
<proteinExistence type="inferred from homology"/>
<feature type="domain" description="RING-type" evidence="7">
    <location>
        <begin position="526"/>
        <end position="561"/>
    </location>
</feature>
<name>A0AAD9JT37_RIDPI</name>
<evidence type="ECO:0000256" key="2">
    <source>
        <dbReference type="ARBA" id="ARBA00022723"/>
    </source>
</evidence>
<sequence>MQSGDHIPPNPQMESQMMRLASFGNMPSSSSLSASVASKAGLYYTGVGDTVACHSCGLRLNRWESGVNPMNVHRRLSPGCQFVTTHQSQSVPMEVDTTQMNGTRVNESRDAAAIRAPEQVSTNGVSHAGFTSRTPQQVTSAERASPDVPMNGEREEMYSQSRGRRRGPRRRPNSSRQPHYLSMLASVAGGGNWSAHVNTGRPSQHRDIVDSITHMLDSMNNTLDNSGVTDIVPAASFGDTVDSPTRFSQRVNNNDPTLLEEMKYERRRLSTYSEWPRDRLDIEPRALAGAGLFYLGLADRVKCAFCGGILRNWEPSDDPLMEHRRNFPHCQFLRNPRAAGNVAIGEEPPLTQVLTGQARHPYMAVESSRLASFDTWPRSSPVTPEDLAHAGFYHEGGLDRVCCFFCDGHLNNWQSGDNPMTEHRRHFPQCGFVRLMENEHTSQAQASNTLHQLLQLLQQHQPLQLHQRYSCYSSTRHYSCTNHYSCYSSTNHYSSTGRHSLHQLLQLHQPLQLHQKTQTLGQSMICKVCLDADMNTVILPCGHLACCANCAAAVSICPICRGRIEGRVRTYMA</sequence>
<dbReference type="SUPFAM" id="SSF57924">
    <property type="entry name" value="Inhibitor of apoptosis (IAP) repeat"/>
    <property type="match status" value="3"/>
</dbReference>
<gene>
    <name evidence="8" type="ORF">NP493_1793g00007</name>
</gene>
<keyword evidence="3 5" id="KW-0863">Zinc-finger</keyword>
<dbReference type="PROSITE" id="PS50089">
    <property type="entry name" value="ZF_RING_2"/>
    <property type="match status" value="1"/>
</dbReference>
<comment type="similarity">
    <text evidence="1">Belongs to the IAP family.</text>
</comment>
<dbReference type="Pfam" id="PF13920">
    <property type="entry name" value="zf-C3HC4_3"/>
    <property type="match status" value="1"/>
</dbReference>
<comment type="caution">
    <text evidence="8">The sequence shown here is derived from an EMBL/GenBank/DDBJ whole genome shotgun (WGS) entry which is preliminary data.</text>
</comment>
<reference evidence="8" key="1">
    <citation type="journal article" date="2023" name="Mol. Biol. Evol.">
        <title>Third-Generation Sequencing Reveals the Adaptive Role of the Epigenome in Three Deep-Sea Polychaetes.</title>
        <authorList>
            <person name="Perez M."/>
            <person name="Aroh O."/>
            <person name="Sun Y."/>
            <person name="Lan Y."/>
            <person name="Juniper S.K."/>
            <person name="Young C.R."/>
            <person name="Angers B."/>
            <person name="Qian P.Y."/>
        </authorList>
    </citation>
    <scope>NUCLEOTIDE SEQUENCE</scope>
    <source>
        <strain evidence="8">R07B-5</strain>
    </source>
</reference>
<dbReference type="Proteomes" id="UP001209878">
    <property type="component" value="Unassembled WGS sequence"/>
</dbReference>
<dbReference type="FunFam" id="1.10.1170.10:FF:000002">
    <property type="entry name" value="Baculoviral IAP repeat containing 7"/>
    <property type="match status" value="1"/>
</dbReference>
<dbReference type="CDD" id="cd00022">
    <property type="entry name" value="BIR"/>
    <property type="match status" value="3"/>
</dbReference>
<dbReference type="InterPro" id="IPR050784">
    <property type="entry name" value="IAP"/>
</dbReference>
<dbReference type="Gene3D" id="3.30.40.10">
    <property type="entry name" value="Zinc/RING finger domain, C3HC4 (zinc finger)"/>
    <property type="match status" value="1"/>
</dbReference>
<keyword evidence="4" id="KW-0862">Zinc</keyword>
<evidence type="ECO:0000256" key="4">
    <source>
        <dbReference type="ARBA" id="ARBA00022833"/>
    </source>
</evidence>
<dbReference type="AlphaFoldDB" id="A0AAD9JT37"/>
<organism evidence="8 9">
    <name type="scientific">Ridgeia piscesae</name>
    <name type="common">Tubeworm</name>
    <dbReference type="NCBI Taxonomy" id="27915"/>
    <lineage>
        <taxon>Eukaryota</taxon>
        <taxon>Metazoa</taxon>
        <taxon>Spiralia</taxon>
        <taxon>Lophotrochozoa</taxon>
        <taxon>Annelida</taxon>
        <taxon>Polychaeta</taxon>
        <taxon>Sedentaria</taxon>
        <taxon>Canalipalpata</taxon>
        <taxon>Sabellida</taxon>
        <taxon>Siboglinidae</taxon>
        <taxon>Ridgeia</taxon>
    </lineage>
</organism>
<evidence type="ECO:0000256" key="5">
    <source>
        <dbReference type="PROSITE-ProRule" id="PRU00175"/>
    </source>
</evidence>
<dbReference type="GO" id="GO:0051726">
    <property type="term" value="P:regulation of cell cycle"/>
    <property type="evidence" value="ECO:0007669"/>
    <property type="project" value="TreeGrafter"/>
</dbReference>
<dbReference type="PANTHER" id="PTHR10044">
    <property type="entry name" value="INHIBITOR OF APOPTOSIS"/>
    <property type="match status" value="1"/>
</dbReference>
<evidence type="ECO:0000256" key="3">
    <source>
        <dbReference type="ARBA" id="ARBA00022771"/>
    </source>
</evidence>
<feature type="region of interest" description="Disordered" evidence="6">
    <location>
        <begin position="119"/>
        <end position="179"/>
    </location>
</feature>
<evidence type="ECO:0000256" key="6">
    <source>
        <dbReference type="SAM" id="MobiDB-lite"/>
    </source>
</evidence>
<dbReference type="InterPro" id="IPR013083">
    <property type="entry name" value="Znf_RING/FYVE/PHD"/>
</dbReference>
<dbReference type="PROSITE" id="PS01282">
    <property type="entry name" value="BIR_REPEAT_1"/>
    <property type="match status" value="1"/>
</dbReference>
<evidence type="ECO:0000256" key="1">
    <source>
        <dbReference type="ARBA" id="ARBA00006672"/>
    </source>
</evidence>
<dbReference type="GO" id="GO:0005634">
    <property type="term" value="C:nucleus"/>
    <property type="evidence" value="ECO:0007669"/>
    <property type="project" value="TreeGrafter"/>
</dbReference>
<dbReference type="Gene3D" id="1.10.1170.10">
    <property type="entry name" value="Inhibitor Of Apoptosis Protein (2mihbC-IAP-1), Chain A"/>
    <property type="match status" value="3"/>
</dbReference>
<dbReference type="InterPro" id="IPR001841">
    <property type="entry name" value="Znf_RING"/>
</dbReference>
<dbReference type="PROSITE" id="PS50143">
    <property type="entry name" value="BIR_REPEAT_2"/>
    <property type="match status" value="3"/>
</dbReference>
<dbReference type="GO" id="GO:0005737">
    <property type="term" value="C:cytoplasm"/>
    <property type="evidence" value="ECO:0007669"/>
    <property type="project" value="TreeGrafter"/>
</dbReference>
<dbReference type="EMBL" id="JAODUO010001793">
    <property type="protein sequence ID" value="KAK2158492.1"/>
    <property type="molecule type" value="Genomic_DNA"/>
</dbReference>
<dbReference type="Pfam" id="PF00653">
    <property type="entry name" value="BIR"/>
    <property type="match status" value="3"/>
</dbReference>